<gene>
    <name evidence="6" type="ORF">EOD39_18667</name>
</gene>
<dbReference type="GO" id="GO:0030018">
    <property type="term" value="C:Z disc"/>
    <property type="evidence" value="ECO:0007669"/>
    <property type="project" value="TreeGrafter"/>
</dbReference>
<name>A0A444U3S7_ACIRT</name>
<reference evidence="6 7" key="1">
    <citation type="submission" date="2019-01" db="EMBL/GenBank/DDBJ databases">
        <title>Draft Genome and Complete Hox-Cluster Characterization of the Sterlet Sturgeon (Acipenser ruthenus).</title>
        <authorList>
            <person name="Wei Q."/>
        </authorList>
    </citation>
    <scope>NUCLEOTIDE SEQUENCE [LARGE SCALE GENOMIC DNA]</scope>
    <source>
        <strain evidence="6">WHYD16114868_AA</strain>
        <tissue evidence="6">Blood</tissue>
    </source>
</reference>
<comment type="caution">
    <text evidence="6">The sequence shown here is derived from an EMBL/GenBank/DDBJ whole genome shotgun (WGS) entry which is preliminary data.</text>
</comment>
<evidence type="ECO:0000313" key="7">
    <source>
        <dbReference type="Proteomes" id="UP000289886"/>
    </source>
</evidence>
<feature type="compositionally biased region" description="Basic and acidic residues" evidence="4">
    <location>
        <begin position="34"/>
        <end position="52"/>
    </location>
</feature>
<dbReference type="GO" id="GO:0031672">
    <property type="term" value="C:A band"/>
    <property type="evidence" value="ECO:0007669"/>
    <property type="project" value="TreeGrafter"/>
</dbReference>
<evidence type="ECO:0000256" key="3">
    <source>
        <dbReference type="SAM" id="Coils"/>
    </source>
</evidence>
<proteinExistence type="predicted"/>
<organism evidence="6 7">
    <name type="scientific">Acipenser ruthenus</name>
    <name type="common">Sterlet sturgeon</name>
    <dbReference type="NCBI Taxonomy" id="7906"/>
    <lineage>
        <taxon>Eukaryota</taxon>
        <taxon>Metazoa</taxon>
        <taxon>Chordata</taxon>
        <taxon>Craniata</taxon>
        <taxon>Vertebrata</taxon>
        <taxon>Euteleostomi</taxon>
        <taxon>Actinopterygii</taxon>
        <taxon>Chondrostei</taxon>
        <taxon>Acipenseriformes</taxon>
        <taxon>Acipenseridae</taxon>
        <taxon>Acipenser</taxon>
    </lineage>
</organism>
<dbReference type="Proteomes" id="UP000289886">
    <property type="component" value="Unassembled WGS sequence"/>
</dbReference>
<dbReference type="PANTHER" id="PTHR24179">
    <property type="entry name" value="PROTEIN PHOSPHATASE 1 REGULATORY SUBUNIT 12"/>
    <property type="match status" value="1"/>
</dbReference>
<dbReference type="EMBL" id="SCEB01215390">
    <property type="protein sequence ID" value="RXM29876.1"/>
    <property type="molecule type" value="Genomic_DNA"/>
</dbReference>
<dbReference type="InterPro" id="IPR051226">
    <property type="entry name" value="PP1_Regulatory_Subunit"/>
</dbReference>
<dbReference type="PANTHER" id="PTHR24179:SF18">
    <property type="entry name" value="PROTEIN PHOSPHATASE 1 REGULATORY SUBUNIT 12B"/>
    <property type="match status" value="1"/>
</dbReference>
<evidence type="ECO:0000313" key="6">
    <source>
        <dbReference type="EMBL" id="RXM29876.1"/>
    </source>
</evidence>
<keyword evidence="7" id="KW-1185">Reference proteome</keyword>
<feature type="region of interest" description="Disordered" evidence="4">
    <location>
        <begin position="1"/>
        <end position="52"/>
    </location>
</feature>
<dbReference type="Pfam" id="PF15898">
    <property type="entry name" value="PRKG1_interact"/>
    <property type="match status" value="1"/>
</dbReference>
<feature type="domain" description="cGMP-dependent protein kinase interacting" evidence="5">
    <location>
        <begin position="54"/>
        <end position="143"/>
    </location>
</feature>
<dbReference type="AlphaFoldDB" id="A0A444U3S7"/>
<evidence type="ECO:0000259" key="5">
    <source>
        <dbReference type="Pfam" id="PF15898"/>
    </source>
</evidence>
<dbReference type="GO" id="GO:0004857">
    <property type="term" value="F:enzyme inhibitor activity"/>
    <property type="evidence" value="ECO:0007669"/>
    <property type="project" value="TreeGrafter"/>
</dbReference>
<dbReference type="GO" id="GO:0019208">
    <property type="term" value="F:phosphatase regulator activity"/>
    <property type="evidence" value="ECO:0007669"/>
    <property type="project" value="TreeGrafter"/>
</dbReference>
<keyword evidence="2" id="KW-0040">ANK repeat</keyword>
<keyword evidence="3" id="KW-0175">Coiled coil</keyword>
<keyword evidence="1" id="KW-0677">Repeat</keyword>
<accession>A0A444U3S7</accession>
<dbReference type="InterPro" id="IPR031775">
    <property type="entry name" value="PRKG1_interact"/>
</dbReference>
<sequence>MVCGDGKGLLGVLDSSSTGDSVTDRLLSRTSSYTRRENRLASLGKAEEEGSAKDFKKMYEDALTENVKLKSKLEESKDELGKIRSQLDKVTQEKRALERKVSQMEEELKSLPQLGQIETLRQVNERLVAENQAMKRVIDRLSRLTPLPETEDL</sequence>
<dbReference type="GO" id="GO:0019901">
    <property type="term" value="F:protein kinase binding"/>
    <property type="evidence" value="ECO:0007669"/>
    <property type="project" value="InterPro"/>
</dbReference>
<feature type="coiled-coil region" evidence="3">
    <location>
        <begin position="59"/>
        <end position="144"/>
    </location>
</feature>
<evidence type="ECO:0000256" key="2">
    <source>
        <dbReference type="ARBA" id="ARBA00023043"/>
    </source>
</evidence>
<dbReference type="Gene3D" id="6.10.250.1820">
    <property type="match status" value="1"/>
</dbReference>
<evidence type="ECO:0000256" key="1">
    <source>
        <dbReference type="ARBA" id="ARBA00022737"/>
    </source>
</evidence>
<evidence type="ECO:0000256" key="4">
    <source>
        <dbReference type="SAM" id="MobiDB-lite"/>
    </source>
</evidence>
<protein>
    <submittedName>
        <fullName evidence="6">Protein phosphatase 1 regulatory subunit 12A</fullName>
    </submittedName>
</protein>